<dbReference type="Proteomes" id="UP001628193">
    <property type="component" value="Unassembled WGS sequence"/>
</dbReference>
<sequence length="397" mass="44538">MSRTSRIIASLFLTGALFFGSTTRTNAVSEIDNQEHATLERGRLQLNRTVRELVREQQALEQARGQSLSLLTELETIDRSLSASERRLVGLIEEQSVALRLQPELEARIQTNREQVARQKQRLANHLRLMYLLGAKGGVARTLLSQKGLDAGRRGMLYYSRLVKTRNQEFIDFRIAAARLRGDLEKGKELTATLDRLTASLTEEQKNRQLERLKRQELLRRAREEESLRQRKVEELSQAKGHLSAFLEKLSGYSEPEGVSFAQEAGESGGAIPERIQERRGHLPNPVPGRSEKRPPGLFYPVAAHTQVTAIHAGEVVYADWFKGFGLLLILKHGEQVYTLYGHNDRLLVNLGDRVRAGATIAESGDTGVLDGVPGLYFEMRVNGKTINPLNWLANTG</sequence>
<dbReference type="SUPFAM" id="SSF51261">
    <property type="entry name" value="Duplicated hybrid motif"/>
    <property type="match status" value="1"/>
</dbReference>
<protein>
    <submittedName>
        <fullName evidence="2">Murein hydrolase activator EnvC</fullName>
    </submittedName>
</protein>
<evidence type="ECO:0000259" key="1">
    <source>
        <dbReference type="Pfam" id="PF01551"/>
    </source>
</evidence>
<evidence type="ECO:0000313" key="3">
    <source>
        <dbReference type="Proteomes" id="UP001628193"/>
    </source>
</evidence>
<comment type="caution">
    <text evidence="2">The sequence shown here is derived from an EMBL/GenBank/DDBJ whole genome shotgun (WGS) entry which is preliminary data.</text>
</comment>
<keyword evidence="3" id="KW-1185">Reference proteome</keyword>
<dbReference type="PANTHER" id="PTHR21666">
    <property type="entry name" value="PEPTIDASE-RELATED"/>
    <property type="match status" value="1"/>
</dbReference>
<dbReference type="Gene3D" id="2.70.70.10">
    <property type="entry name" value="Glucose Permease (Domain IIA)"/>
    <property type="match status" value="1"/>
</dbReference>
<dbReference type="InterPro" id="IPR016047">
    <property type="entry name" value="M23ase_b-sheet_dom"/>
</dbReference>
<dbReference type="CDD" id="cd12797">
    <property type="entry name" value="M23_peptidase"/>
    <property type="match status" value="1"/>
</dbReference>
<dbReference type="Pfam" id="PF01551">
    <property type="entry name" value="Peptidase_M23"/>
    <property type="match status" value="1"/>
</dbReference>
<accession>A0ABQ0C4A5</accession>
<dbReference type="RefSeq" id="WP_420903422.1">
    <property type="nucleotide sequence ID" value="NZ_BAAFGK010000001.1"/>
</dbReference>
<dbReference type="PANTHER" id="PTHR21666:SF270">
    <property type="entry name" value="MUREIN HYDROLASE ACTIVATOR ENVC"/>
    <property type="match status" value="1"/>
</dbReference>
<organism evidence="2 3">
    <name type="scientific">Candidatus Magnetaquiglobus chichijimensis</name>
    <dbReference type="NCBI Taxonomy" id="3141448"/>
    <lineage>
        <taxon>Bacteria</taxon>
        <taxon>Pseudomonadati</taxon>
        <taxon>Pseudomonadota</taxon>
        <taxon>Magnetococcia</taxon>
        <taxon>Magnetococcales</taxon>
        <taxon>Candidatus Magnetaquicoccaceae</taxon>
        <taxon>Candidatus Magnetaquiglobus</taxon>
    </lineage>
</organism>
<proteinExistence type="predicted"/>
<evidence type="ECO:0000313" key="2">
    <source>
        <dbReference type="EMBL" id="GAB0055708.1"/>
    </source>
</evidence>
<reference evidence="2 3" key="1">
    <citation type="submission" date="2024-09" db="EMBL/GenBank/DDBJ databases">
        <title>Draft genome sequence of Candidatus Magnetaquicoccaceae bacterium FCR-1.</title>
        <authorList>
            <person name="Shimoshige H."/>
            <person name="Shimamura S."/>
            <person name="Taoka A."/>
            <person name="Kobayashi H."/>
            <person name="Maekawa T."/>
        </authorList>
    </citation>
    <scope>NUCLEOTIDE SEQUENCE [LARGE SCALE GENOMIC DNA]</scope>
    <source>
        <strain evidence="2 3">FCR-1</strain>
    </source>
</reference>
<dbReference type="GO" id="GO:0016787">
    <property type="term" value="F:hydrolase activity"/>
    <property type="evidence" value="ECO:0007669"/>
    <property type="project" value="UniProtKB-KW"/>
</dbReference>
<keyword evidence="2" id="KW-0378">Hydrolase</keyword>
<name>A0ABQ0C4A5_9PROT</name>
<feature type="domain" description="M23ase beta-sheet core" evidence="1">
    <location>
        <begin position="297"/>
        <end position="389"/>
    </location>
</feature>
<gene>
    <name evidence="2" type="primary">envC</name>
    <name evidence="2" type="ORF">SIID45300_00003</name>
</gene>
<dbReference type="EMBL" id="BAAFGK010000001">
    <property type="protein sequence ID" value="GAB0055708.1"/>
    <property type="molecule type" value="Genomic_DNA"/>
</dbReference>
<dbReference type="InterPro" id="IPR011055">
    <property type="entry name" value="Dup_hybrid_motif"/>
</dbReference>
<dbReference type="InterPro" id="IPR050570">
    <property type="entry name" value="Cell_wall_metabolism_enzyme"/>
</dbReference>